<keyword evidence="4" id="KW-1185">Reference proteome</keyword>
<dbReference type="VEuPathDB" id="VectorBase:SCAU009661"/>
<reference evidence="3" key="1">
    <citation type="submission" date="2020-05" db="UniProtKB">
        <authorList>
            <consortium name="EnsemblMetazoa"/>
        </authorList>
    </citation>
    <scope>IDENTIFICATION</scope>
    <source>
        <strain evidence="3">USDA</strain>
    </source>
</reference>
<dbReference type="Pfam" id="PF16064">
    <property type="entry name" value="DUF4806"/>
    <property type="match status" value="1"/>
</dbReference>
<protein>
    <recommendedName>
        <fullName evidence="2">DUF4806 domain-containing protein</fullName>
    </recommendedName>
</protein>
<evidence type="ECO:0000313" key="3">
    <source>
        <dbReference type="EnsemblMetazoa" id="SCAU009661-PA"/>
    </source>
</evidence>
<evidence type="ECO:0000259" key="2">
    <source>
        <dbReference type="Pfam" id="PF16064"/>
    </source>
</evidence>
<name>A0A1I8PNA4_STOCA</name>
<evidence type="ECO:0000256" key="1">
    <source>
        <dbReference type="SAM" id="Coils"/>
    </source>
</evidence>
<evidence type="ECO:0000313" key="4">
    <source>
        <dbReference type="Proteomes" id="UP000095300"/>
    </source>
</evidence>
<dbReference type="InterPro" id="IPR032071">
    <property type="entry name" value="DUF4806"/>
</dbReference>
<sequence length="185" mass="21645">MYIQIKIKNLRIEVRNLNDRISKQNQLLRRMQENSINQNNVIVELLSEIKAIVKSQIPQKLEYLDVFPISSQDELESIEEDINENTIEAMVAAINHIKGKADLSKCIRHIIDLPLLLEYNVYGLQAKKRLLNYPKFMKVLYQAVGTDCGNKAEFYKHFSKCIRLVKNVHYKNESARRSRKKLADE</sequence>
<feature type="domain" description="DUF4806" evidence="2">
    <location>
        <begin position="65"/>
        <end position="143"/>
    </location>
</feature>
<feature type="coiled-coil region" evidence="1">
    <location>
        <begin position="7"/>
        <end position="34"/>
    </location>
</feature>
<keyword evidence="1" id="KW-0175">Coiled coil</keyword>
<dbReference type="AlphaFoldDB" id="A0A1I8PNA4"/>
<accession>A0A1I8PNA4</accession>
<organism evidence="3 4">
    <name type="scientific">Stomoxys calcitrans</name>
    <name type="common">Stable fly</name>
    <name type="synonym">Conops calcitrans</name>
    <dbReference type="NCBI Taxonomy" id="35570"/>
    <lineage>
        <taxon>Eukaryota</taxon>
        <taxon>Metazoa</taxon>
        <taxon>Ecdysozoa</taxon>
        <taxon>Arthropoda</taxon>
        <taxon>Hexapoda</taxon>
        <taxon>Insecta</taxon>
        <taxon>Pterygota</taxon>
        <taxon>Neoptera</taxon>
        <taxon>Endopterygota</taxon>
        <taxon>Diptera</taxon>
        <taxon>Brachycera</taxon>
        <taxon>Muscomorpha</taxon>
        <taxon>Muscoidea</taxon>
        <taxon>Muscidae</taxon>
        <taxon>Stomoxys</taxon>
    </lineage>
</organism>
<proteinExistence type="predicted"/>
<dbReference type="Proteomes" id="UP000095300">
    <property type="component" value="Unassembled WGS sequence"/>
</dbReference>
<gene>
    <name evidence="3" type="primary">106085973</name>
</gene>
<dbReference type="EnsemblMetazoa" id="SCAU009661-RA">
    <property type="protein sequence ID" value="SCAU009661-PA"/>
    <property type="gene ID" value="SCAU009661"/>
</dbReference>